<evidence type="ECO:0000313" key="2">
    <source>
        <dbReference type="EMBL" id="CAG8456072.1"/>
    </source>
</evidence>
<proteinExistence type="predicted"/>
<feature type="region of interest" description="Disordered" evidence="1">
    <location>
        <begin position="1"/>
        <end position="71"/>
    </location>
</feature>
<sequence>MTRLNMPRRSSSGTKSFSSAKQSINSRSNAFNRSAPSFNPSSGLSKGGQTSRSSHNTAARNNAIIKGNQNS</sequence>
<keyword evidence="3" id="KW-1185">Reference proteome</keyword>
<protein>
    <submittedName>
        <fullName evidence="2">277_t:CDS:1</fullName>
    </submittedName>
</protein>
<organism evidence="2 3">
    <name type="scientific">Diversispora eburnea</name>
    <dbReference type="NCBI Taxonomy" id="1213867"/>
    <lineage>
        <taxon>Eukaryota</taxon>
        <taxon>Fungi</taxon>
        <taxon>Fungi incertae sedis</taxon>
        <taxon>Mucoromycota</taxon>
        <taxon>Glomeromycotina</taxon>
        <taxon>Glomeromycetes</taxon>
        <taxon>Diversisporales</taxon>
        <taxon>Diversisporaceae</taxon>
        <taxon>Diversispora</taxon>
    </lineage>
</organism>
<evidence type="ECO:0000256" key="1">
    <source>
        <dbReference type="SAM" id="MobiDB-lite"/>
    </source>
</evidence>
<gene>
    <name evidence="2" type="ORF">DEBURN_LOCUS2423</name>
</gene>
<feature type="compositionally biased region" description="Low complexity" evidence="1">
    <location>
        <begin position="10"/>
        <end position="23"/>
    </location>
</feature>
<dbReference type="EMBL" id="CAJVPK010000132">
    <property type="protein sequence ID" value="CAG8456072.1"/>
    <property type="molecule type" value="Genomic_DNA"/>
</dbReference>
<name>A0A9N8VKJ6_9GLOM</name>
<evidence type="ECO:0000313" key="3">
    <source>
        <dbReference type="Proteomes" id="UP000789706"/>
    </source>
</evidence>
<dbReference type="AlphaFoldDB" id="A0A9N8VKJ6"/>
<dbReference type="Proteomes" id="UP000789706">
    <property type="component" value="Unassembled WGS sequence"/>
</dbReference>
<comment type="caution">
    <text evidence="2">The sequence shown here is derived from an EMBL/GenBank/DDBJ whole genome shotgun (WGS) entry which is preliminary data.</text>
</comment>
<reference evidence="2" key="1">
    <citation type="submission" date="2021-06" db="EMBL/GenBank/DDBJ databases">
        <authorList>
            <person name="Kallberg Y."/>
            <person name="Tangrot J."/>
            <person name="Rosling A."/>
        </authorList>
    </citation>
    <scope>NUCLEOTIDE SEQUENCE</scope>
    <source>
        <strain evidence="2">AZ414A</strain>
    </source>
</reference>
<accession>A0A9N8VKJ6</accession>
<feature type="compositionally biased region" description="Polar residues" evidence="1">
    <location>
        <begin position="24"/>
        <end position="60"/>
    </location>
</feature>